<dbReference type="InterPro" id="IPR017900">
    <property type="entry name" value="4Fe4S_Fe_S_CS"/>
</dbReference>
<dbReference type="InterPro" id="IPR024185">
    <property type="entry name" value="FTHF_cligase-like_sf"/>
</dbReference>
<reference evidence="11" key="1">
    <citation type="submission" date="2020-02" db="EMBL/GenBank/DDBJ databases">
        <authorList>
            <person name="Meier V. D."/>
        </authorList>
    </citation>
    <scope>NUCLEOTIDE SEQUENCE</scope>
    <source>
        <strain evidence="11">AVDCRST_MAG22</strain>
    </source>
</reference>
<evidence type="ECO:0000259" key="9">
    <source>
        <dbReference type="Pfam" id="PF11870"/>
    </source>
</evidence>
<dbReference type="GO" id="GO:0006089">
    <property type="term" value="P:lactate metabolic process"/>
    <property type="evidence" value="ECO:0007669"/>
    <property type="project" value="InterPro"/>
</dbReference>
<dbReference type="InterPro" id="IPR017896">
    <property type="entry name" value="4Fe4S_Fe-S-bd"/>
</dbReference>
<keyword evidence="5" id="KW-0249">Electron transport</keyword>
<evidence type="ECO:0000259" key="8">
    <source>
        <dbReference type="Pfam" id="PF02589"/>
    </source>
</evidence>
<evidence type="ECO:0000259" key="10">
    <source>
        <dbReference type="Pfam" id="PF13183"/>
    </source>
</evidence>
<name>A0A6J4PE77_9ACTN</name>
<keyword evidence="1" id="KW-0813">Transport</keyword>
<dbReference type="GO" id="GO:0046872">
    <property type="term" value="F:metal ion binding"/>
    <property type="evidence" value="ECO:0007669"/>
    <property type="project" value="UniProtKB-KW"/>
</dbReference>
<evidence type="ECO:0000256" key="1">
    <source>
        <dbReference type="ARBA" id="ARBA00022448"/>
    </source>
</evidence>
<keyword evidence="7" id="KW-0411">Iron-sulfur</keyword>
<dbReference type="Pfam" id="PF13183">
    <property type="entry name" value="Fer4_8"/>
    <property type="match status" value="1"/>
</dbReference>
<keyword evidence="4" id="KW-0677">Repeat</keyword>
<dbReference type="SUPFAM" id="SSF54862">
    <property type="entry name" value="4Fe-4S ferredoxins"/>
    <property type="match status" value="1"/>
</dbReference>
<dbReference type="PROSITE" id="PS00198">
    <property type="entry name" value="4FE4S_FER_1"/>
    <property type="match status" value="1"/>
</dbReference>
<dbReference type="SUPFAM" id="SSF100950">
    <property type="entry name" value="NagB/RpiA/CoA transferase-like"/>
    <property type="match status" value="1"/>
</dbReference>
<keyword evidence="2" id="KW-0004">4Fe-4S</keyword>
<dbReference type="InterPro" id="IPR004452">
    <property type="entry name" value="LutB/LldF"/>
</dbReference>
<accession>A0A6J4PE77</accession>
<feature type="domain" description="4Fe-4S ferredoxin-type" evidence="10">
    <location>
        <begin position="321"/>
        <end position="388"/>
    </location>
</feature>
<dbReference type="Gene3D" id="3.40.50.10420">
    <property type="entry name" value="NagB/RpiA/CoA transferase-like"/>
    <property type="match status" value="1"/>
</dbReference>
<dbReference type="PANTHER" id="PTHR47153:SF2">
    <property type="entry name" value="LACTATE UTILIZATION PROTEIN B"/>
    <property type="match status" value="1"/>
</dbReference>
<dbReference type="NCBIfam" id="TIGR00273">
    <property type="entry name" value="LutB/LldF family L-lactate oxidation iron-sulfur protein"/>
    <property type="match status" value="1"/>
</dbReference>
<protein>
    <submittedName>
        <fullName evidence="11">Predicted L-lactate dehydrogenase, Iron-sulfur cluster-binding subunit YkgF</fullName>
    </submittedName>
</protein>
<evidence type="ECO:0000256" key="7">
    <source>
        <dbReference type="ARBA" id="ARBA00023014"/>
    </source>
</evidence>
<proteinExistence type="predicted"/>
<dbReference type="InterPro" id="IPR009051">
    <property type="entry name" value="Helical_ferredxn"/>
</dbReference>
<evidence type="ECO:0000256" key="4">
    <source>
        <dbReference type="ARBA" id="ARBA00022737"/>
    </source>
</evidence>
<dbReference type="InterPro" id="IPR024569">
    <property type="entry name" value="LutB_C"/>
</dbReference>
<evidence type="ECO:0000256" key="2">
    <source>
        <dbReference type="ARBA" id="ARBA00022485"/>
    </source>
</evidence>
<feature type="domain" description="Lactate utilization protein B C-terminal" evidence="9">
    <location>
        <begin position="418"/>
        <end position="486"/>
    </location>
</feature>
<sequence>MTPKAKPPDAFSPGHTRTFEASARESLADAQLRRNLGKATQTIRRKRTIAVEEMPDWEELREAGRALKERTLRHLDKYLLQLEESVTKAGGIVHWARDAGEANGIIAGIAKEKGAHEVVKVKSIATDETKLNEHLEAEGIHAFETDLAELIIQLAGENSSHILVPAIHKNRAEIRELFLRELDVEDLSDEPKDLTNAARLYLRKKFLNAKVGVSGANFAVAETGTVSVVESEGNGRMCTTLPPVLVTLMGIEKIIPAWRDFEVFMQLLPRSSTAERMNPYTSFWTGVSGEAGDGPEEFHLVLLDNGRTDVLADQIGRQTLGCIRCSACLNVCPVYERTGGHAYNSVYPGPIGAILTPQLVGIGKPGPDSLPYASSLCGACYQVCPVKINIPEVLVHLRGKVVRHKQDRGTLRRKLDPENAAMQAMARTFSDPRLYERAQRLARIGQWPFARGGKIDSLPGRLAGWTKVRDLKPVPKQSFREWWKEERG</sequence>
<gene>
    <name evidence="11" type="ORF">AVDCRST_MAG22-1974</name>
</gene>
<dbReference type="EMBL" id="CADCUV010000077">
    <property type="protein sequence ID" value="CAA9412091.1"/>
    <property type="molecule type" value="Genomic_DNA"/>
</dbReference>
<evidence type="ECO:0000313" key="11">
    <source>
        <dbReference type="EMBL" id="CAA9412091.1"/>
    </source>
</evidence>
<dbReference type="InterPro" id="IPR003741">
    <property type="entry name" value="LUD_dom"/>
</dbReference>
<organism evidence="11">
    <name type="scientific">uncultured Rubrobacteraceae bacterium</name>
    <dbReference type="NCBI Taxonomy" id="349277"/>
    <lineage>
        <taxon>Bacteria</taxon>
        <taxon>Bacillati</taxon>
        <taxon>Actinomycetota</taxon>
        <taxon>Rubrobacteria</taxon>
        <taxon>Rubrobacterales</taxon>
        <taxon>Rubrobacteraceae</taxon>
        <taxon>environmental samples</taxon>
    </lineage>
</organism>
<feature type="domain" description="LUD" evidence="8">
    <location>
        <begin position="81"/>
        <end position="303"/>
    </location>
</feature>
<dbReference type="InterPro" id="IPR037171">
    <property type="entry name" value="NagB/RpiA_transferase-like"/>
</dbReference>
<dbReference type="PANTHER" id="PTHR47153">
    <property type="entry name" value="LACTATE UTILIZATION PROTEIN B"/>
    <property type="match status" value="1"/>
</dbReference>
<dbReference type="Gene3D" id="1.10.1060.10">
    <property type="entry name" value="Alpha-helical ferredoxin"/>
    <property type="match status" value="1"/>
</dbReference>
<dbReference type="GO" id="GO:0051539">
    <property type="term" value="F:4 iron, 4 sulfur cluster binding"/>
    <property type="evidence" value="ECO:0007669"/>
    <property type="project" value="UniProtKB-KW"/>
</dbReference>
<dbReference type="Pfam" id="PF11870">
    <property type="entry name" value="LutB_C"/>
    <property type="match status" value="1"/>
</dbReference>
<evidence type="ECO:0000256" key="3">
    <source>
        <dbReference type="ARBA" id="ARBA00022723"/>
    </source>
</evidence>
<keyword evidence="3" id="KW-0479">Metal-binding</keyword>
<keyword evidence="6" id="KW-0408">Iron</keyword>
<dbReference type="AlphaFoldDB" id="A0A6J4PE77"/>
<dbReference type="Pfam" id="PF02589">
    <property type="entry name" value="LUD_dom"/>
    <property type="match status" value="1"/>
</dbReference>
<evidence type="ECO:0000256" key="5">
    <source>
        <dbReference type="ARBA" id="ARBA00022982"/>
    </source>
</evidence>
<evidence type="ECO:0000256" key="6">
    <source>
        <dbReference type="ARBA" id="ARBA00023004"/>
    </source>
</evidence>